<dbReference type="Proteomes" id="UP000216885">
    <property type="component" value="Unassembled WGS sequence"/>
</dbReference>
<comment type="caution">
    <text evidence="9">The sequence shown here is derived from an EMBL/GenBank/DDBJ whole genome shotgun (WGS) entry which is preliminary data.</text>
</comment>
<dbReference type="SUPFAM" id="SSF51735">
    <property type="entry name" value="NAD(P)-binding Rossmann-fold domains"/>
    <property type="match status" value="1"/>
</dbReference>
<keyword evidence="4" id="KW-0566">Pantothenate biosynthesis</keyword>
<feature type="domain" description="Ketopantoate reductase C-terminal" evidence="8">
    <location>
        <begin position="197"/>
        <end position="318"/>
    </location>
</feature>
<dbReference type="GO" id="GO:0008677">
    <property type="term" value="F:2-dehydropantoate 2-reductase activity"/>
    <property type="evidence" value="ECO:0007669"/>
    <property type="project" value="UniProtKB-EC"/>
</dbReference>
<feature type="domain" description="Ketopantoate reductase N-terminal" evidence="7">
    <location>
        <begin position="3"/>
        <end position="171"/>
    </location>
</feature>
<dbReference type="Gene3D" id="3.40.50.720">
    <property type="entry name" value="NAD(P)-binding Rossmann-like Domain"/>
    <property type="match status" value="1"/>
</dbReference>
<dbReference type="Gene3D" id="1.10.1040.10">
    <property type="entry name" value="N-(1-d-carboxylethyl)-l-norvaline Dehydrogenase, domain 2"/>
    <property type="match status" value="1"/>
</dbReference>
<protein>
    <recommendedName>
        <fullName evidence="3">2-dehydropantoate 2-reductase</fullName>
        <ecNumber evidence="2">1.1.1.169</ecNumber>
    </recommendedName>
    <alternativeName>
        <fullName evidence="5">Ketopantoate reductase</fullName>
    </alternativeName>
</protein>
<dbReference type="InterPro" id="IPR013332">
    <property type="entry name" value="KPR_N"/>
</dbReference>
<dbReference type="InterPro" id="IPR013752">
    <property type="entry name" value="KPA_reductase"/>
</dbReference>
<sequence length="328" mass="34604">MKICVFGAGAVGSNVAVRLASAGVGEISIVARGPHLAAIRAHGLSLRHIDGEQWHAHFDHATDDPSTLPPQDIVLVALKAASVPAQADALRQLLAPDGVVAFLSNGIPWWWNYGWNKGSGALPLLDPDGALWNRLGPERALGTVIYSANEVEAPGHALHRGVNRYIFGEPDGSLPGRAGRLAELFSSAGLGGETTADIRYEIWRKLLRNAVGGPFCALTRLASAHCSQIPGLADIQRGVALEVANIARMLGAPITDEHALGAVNTQLASNGRPSMLQDVLLGRRIEVDALLGQPQRFGQELGIASPYLDTVVALLRGVDQALAQAAQK</sequence>
<dbReference type="InterPro" id="IPR036291">
    <property type="entry name" value="NAD(P)-bd_dom_sf"/>
</dbReference>
<evidence type="ECO:0000256" key="6">
    <source>
        <dbReference type="ARBA" id="ARBA00048793"/>
    </source>
</evidence>
<evidence type="ECO:0000256" key="2">
    <source>
        <dbReference type="ARBA" id="ARBA00013014"/>
    </source>
</evidence>
<dbReference type="UniPathway" id="UPA00028">
    <property type="reaction ID" value="UER00004"/>
</dbReference>
<gene>
    <name evidence="9" type="ORF">CAL20_23745</name>
</gene>
<dbReference type="PANTHER" id="PTHR21708">
    <property type="entry name" value="PROBABLE 2-DEHYDROPANTOATE 2-REDUCTASE"/>
    <property type="match status" value="1"/>
</dbReference>
<dbReference type="RefSeq" id="WP_094823568.1">
    <property type="nucleotide sequence ID" value="NZ_NEVO01000016.1"/>
</dbReference>
<reference evidence="9 10" key="1">
    <citation type="submission" date="2017-05" db="EMBL/GenBank/DDBJ databases">
        <title>Complete and WGS of Bordetella genogroups.</title>
        <authorList>
            <person name="Spilker T."/>
            <person name="LiPuma J."/>
        </authorList>
    </citation>
    <scope>NUCLEOTIDE SEQUENCE [LARGE SCALE GENOMIC DNA]</scope>
    <source>
        <strain evidence="9 10">AU9919</strain>
    </source>
</reference>
<dbReference type="GO" id="GO:0015940">
    <property type="term" value="P:pantothenate biosynthetic process"/>
    <property type="evidence" value="ECO:0007669"/>
    <property type="project" value="UniProtKB-UniPathway"/>
</dbReference>
<dbReference type="InterPro" id="IPR013328">
    <property type="entry name" value="6PGD_dom2"/>
</dbReference>
<dbReference type="SUPFAM" id="SSF48179">
    <property type="entry name" value="6-phosphogluconate dehydrogenase C-terminal domain-like"/>
    <property type="match status" value="1"/>
</dbReference>
<dbReference type="NCBIfam" id="NF005089">
    <property type="entry name" value="PRK06522.1-4"/>
    <property type="match status" value="1"/>
</dbReference>
<evidence type="ECO:0000259" key="8">
    <source>
        <dbReference type="Pfam" id="PF08546"/>
    </source>
</evidence>
<proteinExistence type="predicted"/>
<comment type="catalytic activity">
    <reaction evidence="6">
        <text>(R)-pantoate + NADP(+) = 2-dehydropantoate + NADPH + H(+)</text>
        <dbReference type="Rhea" id="RHEA:16233"/>
        <dbReference type="ChEBI" id="CHEBI:11561"/>
        <dbReference type="ChEBI" id="CHEBI:15378"/>
        <dbReference type="ChEBI" id="CHEBI:15980"/>
        <dbReference type="ChEBI" id="CHEBI:57783"/>
        <dbReference type="ChEBI" id="CHEBI:58349"/>
        <dbReference type="EC" id="1.1.1.169"/>
    </reaction>
</comment>
<dbReference type="EC" id="1.1.1.169" evidence="2"/>
<dbReference type="Pfam" id="PF02558">
    <property type="entry name" value="ApbA"/>
    <property type="match status" value="1"/>
</dbReference>
<dbReference type="OrthoDB" id="9796561at2"/>
<evidence type="ECO:0000256" key="1">
    <source>
        <dbReference type="ARBA" id="ARBA00004994"/>
    </source>
</evidence>
<comment type="pathway">
    <text evidence="1">Cofactor biosynthesis; (R)-pantothenate biosynthesis; (R)-pantoate from 3-methyl-2-oxobutanoate: step 2/2.</text>
</comment>
<organism evidence="9 10">
    <name type="scientific">Bordetella genomosp. 4</name>
    <dbReference type="NCBI Taxonomy" id="463044"/>
    <lineage>
        <taxon>Bacteria</taxon>
        <taxon>Pseudomonadati</taxon>
        <taxon>Pseudomonadota</taxon>
        <taxon>Betaproteobacteria</taxon>
        <taxon>Burkholderiales</taxon>
        <taxon>Alcaligenaceae</taxon>
        <taxon>Bordetella</taxon>
    </lineage>
</organism>
<dbReference type="AlphaFoldDB" id="A0A261TMF2"/>
<evidence type="ECO:0000256" key="4">
    <source>
        <dbReference type="ARBA" id="ARBA00022655"/>
    </source>
</evidence>
<keyword evidence="10" id="KW-1185">Reference proteome</keyword>
<dbReference type="Pfam" id="PF08546">
    <property type="entry name" value="ApbA_C"/>
    <property type="match status" value="1"/>
</dbReference>
<dbReference type="PANTHER" id="PTHR21708:SF45">
    <property type="entry name" value="2-DEHYDROPANTOATE 2-REDUCTASE"/>
    <property type="match status" value="1"/>
</dbReference>
<dbReference type="InterPro" id="IPR051402">
    <property type="entry name" value="KPR-Related"/>
</dbReference>
<name>A0A261TMF2_9BORD</name>
<evidence type="ECO:0000313" key="10">
    <source>
        <dbReference type="Proteomes" id="UP000216885"/>
    </source>
</evidence>
<evidence type="ECO:0000313" key="9">
    <source>
        <dbReference type="EMBL" id="OZI50838.1"/>
    </source>
</evidence>
<dbReference type="FunFam" id="1.10.1040.10:FF:000017">
    <property type="entry name" value="2-dehydropantoate 2-reductase"/>
    <property type="match status" value="1"/>
</dbReference>
<evidence type="ECO:0000256" key="5">
    <source>
        <dbReference type="ARBA" id="ARBA00032024"/>
    </source>
</evidence>
<evidence type="ECO:0000259" key="7">
    <source>
        <dbReference type="Pfam" id="PF02558"/>
    </source>
</evidence>
<evidence type="ECO:0000256" key="3">
    <source>
        <dbReference type="ARBA" id="ARBA00019465"/>
    </source>
</evidence>
<dbReference type="EMBL" id="NEVQ01000022">
    <property type="protein sequence ID" value="OZI50838.1"/>
    <property type="molecule type" value="Genomic_DNA"/>
</dbReference>
<accession>A0A261TMF2</accession>
<dbReference type="GO" id="GO:0005737">
    <property type="term" value="C:cytoplasm"/>
    <property type="evidence" value="ECO:0007669"/>
    <property type="project" value="TreeGrafter"/>
</dbReference>
<dbReference type="InterPro" id="IPR008927">
    <property type="entry name" value="6-PGluconate_DH-like_C_sf"/>
</dbReference>